<keyword evidence="3 4" id="KW-0472">Membrane</keyword>
<organism evidence="6 7">
    <name type="scientific">Desulfatibacillum alkenivorans DSM 16219</name>
    <dbReference type="NCBI Taxonomy" id="1121393"/>
    <lineage>
        <taxon>Bacteria</taxon>
        <taxon>Pseudomonadati</taxon>
        <taxon>Thermodesulfobacteriota</taxon>
        <taxon>Desulfobacteria</taxon>
        <taxon>Desulfobacterales</taxon>
        <taxon>Desulfatibacillaceae</taxon>
        <taxon>Desulfatibacillum</taxon>
    </lineage>
</organism>
<feature type="transmembrane region" description="Helical" evidence="4">
    <location>
        <begin position="141"/>
        <end position="160"/>
    </location>
</feature>
<evidence type="ECO:0000256" key="3">
    <source>
        <dbReference type="ARBA" id="ARBA00023136"/>
    </source>
</evidence>
<keyword evidence="2 4" id="KW-1133">Transmembrane helix</keyword>
<dbReference type="Pfam" id="PF07690">
    <property type="entry name" value="MFS_1"/>
    <property type="match status" value="1"/>
</dbReference>
<feature type="transmembrane region" description="Helical" evidence="4">
    <location>
        <begin position="172"/>
        <end position="192"/>
    </location>
</feature>
<feature type="transmembrane region" description="Helical" evidence="4">
    <location>
        <begin position="376"/>
        <end position="394"/>
    </location>
</feature>
<dbReference type="STRING" id="1121393.SAMN02745216_00690"/>
<evidence type="ECO:0000256" key="4">
    <source>
        <dbReference type="SAM" id="Phobius"/>
    </source>
</evidence>
<dbReference type="PANTHER" id="PTHR23531">
    <property type="entry name" value="QUINOLENE RESISTANCE PROTEIN NORA"/>
    <property type="match status" value="1"/>
</dbReference>
<dbReference type="InterPro" id="IPR011701">
    <property type="entry name" value="MFS"/>
</dbReference>
<protein>
    <submittedName>
        <fullName evidence="6">Major Facilitator Superfamily protein</fullName>
    </submittedName>
</protein>
<dbReference type="AlphaFoldDB" id="A0A1M6F0I6"/>
<name>A0A1M6F0I6_9BACT</name>
<feature type="transmembrane region" description="Helical" evidence="4">
    <location>
        <begin position="113"/>
        <end position="134"/>
    </location>
</feature>
<proteinExistence type="predicted"/>
<gene>
    <name evidence="6" type="ORF">SAMN02745216_00690</name>
</gene>
<dbReference type="Gene3D" id="1.20.1250.20">
    <property type="entry name" value="MFS general substrate transporter like domains"/>
    <property type="match status" value="2"/>
</dbReference>
<evidence type="ECO:0000313" key="7">
    <source>
        <dbReference type="Proteomes" id="UP000183994"/>
    </source>
</evidence>
<feature type="transmembrane region" description="Helical" evidence="4">
    <location>
        <begin position="308"/>
        <end position="333"/>
    </location>
</feature>
<keyword evidence="1 4" id="KW-0812">Transmembrane</keyword>
<feature type="transmembrane region" description="Helical" evidence="4">
    <location>
        <begin position="222"/>
        <end position="244"/>
    </location>
</feature>
<accession>A0A1M6F0I6</accession>
<sequence>MSQPSDSGFSGDQLFTKPFAVLLVVYFMVMSNLAVFFNFFSYLEQVGVSAKTAGLLLGVFPLVALAARPMLSSRVHPGNALPWCISGAVGMAASLAAYAFVQDVWLLAVLRGFHGLAFVIGLTALISLTVSVVPPLKSGQAFGAITVANLFPYAIMPPAVEYVLGNGGTQGMVFMGAGIVMAAAPPFLWLVSRMEAFSVKERPKEEDVLSRREFLDNFKSPVMLFLLAMSGAAYLCFAMVFYFLKSYGGAIGIHQVGRFFTLTIIFMIGVRVAAFSLFDRWNKARVCGAGLIYVGLCFYLLGTVRSPWLFFGTGALLGLGWGITMPLIGALIFDASPPRLRSFNTNMMIEMIDGGYFLAPTLGAAIASSLGYPAMLYFEAGVAVLFGIGALRLARKI</sequence>
<evidence type="ECO:0000259" key="5">
    <source>
        <dbReference type="PROSITE" id="PS50850"/>
    </source>
</evidence>
<dbReference type="InterPro" id="IPR020846">
    <property type="entry name" value="MFS_dom"/>
</dbReference>
<dbReference type="OrthoDB" id="5421104at2"/>
<reference evidence="7" key="1">
    <citation type="submission" date="2016-11" db="EMBL/GenBank/DDBJ databases">
        <authorList>
            <person name="Varghese N."/>
            <person name="Submissions S."/>
        </authorList>
    </citation>
    <scope>NUCLEOTIDE SEQUENCE [LARGE SCALE GENOMIC DNA]</scope>
    <source>
        <strain evidence="7">DSM 16219</strain>
    </source>
</reference>
<dbReference type="InterPro" id="IPR052714">
    <property type="entry name" value="MFS_Exporter"/>
</dbReference>
<dbReference type="Proteomes" id="UP000183994">
    <property type="component" value="Unassembled WGS sequence"/>
</dbReference>
<feature type="transmembrane region" description="Helical" evidence="4">
    <location>
        <begin position="256"/>
        <end position="277"/>
    </location>
</feature>
<dbReference type="PROSITE" id="PS50850">
    <property type="entry name" value="MFS"/>
    <property type="match status" value="1"/>
</dbReference>
<evidence type="ECO:0000256" key="2">
    <source>
        <dbReference type="ARBA" id="ARBA00022989"/>
    </source>
</evidence>
<dbReference type="EMBL" id="FQZU01000003">
    <property type="protein sequence ID" value="SHI91166.1"/>
    <property type="molecule type" value="Genomic_DNA"/>
</dbReference>
<feature type="domain" description="Major facilitator superfamily (MFS) profile" evidence="5">
    <location>
        <begin position="216"/>
        <end position="397"/>
    </location>
</feature>
<feature type="transmembrane region" description="Helical" evidence="4">
    <location>
        <begin position="284"/>
        <end position="302"/>
    </location>
</feature>
<dbReference type="GO" id="GO:0022857">
    <property type="term" value="F:transmembrane transporter activity"/>
    <property type="evidence" value="ECO:0007669"/>
    <property type="project" value="InterPro"/>
</dbReference>
<dbReference type="PANTHER" id="PTHR23531:SF1">
    <property type="entry name" value="QUINOLENE RESISTANCE PROTEIN NORA"/>
    <property type="match status" value="1"/>
</dbReference>
<feature type="transmembrane region" description="Helical" evidence="4">
    <location>
        <begin position="354"/>
        <end position="370"/>
    </location>
</feature>
<dbReference type="SUPFAM" id="SSF103473">
    <property type="entry name" value="MFS general substrate transporter"/>
    <property type="match status" value="1"/>
</dbReference>
<feature type="transmembrane region" description="Helical" evidence="4">
    <location>
        <begin position="80"/>
        <end position="101"/>
    </location>
</feature>
<dbReference type="RefSeq" id="WP_073472903.1">
    <property type="nucleotide sequence ID" value="NZ_FQZU01000003.1"/>
</dbReference>
<feature type="transmembrane region" description="Helical" evidence="4">
    <location>
        <begin position="20"/>
        <end position="42"/>
    </location>
</feature>
<keyword evidence="7" id="KW-1185">Reference proteome</keyword>
<evidence type="ECO:0000256" key="1">
    <source>
        <dbReference type="ARBA" id="ARBA00022692"/>
    </source>
</evidence>
<dbReference type="InterPro" id="IPR036259">
    <property type="entry name" value="MFS_trans_sf"/>
</dbReference>
<evidence type="ECO:0000313" key="6">
    <source>
        <dbReference type="EMBL" id="SHI91166.1"/>
    </source>
</evidence>